<evidence type="ECO:0000313" key="2">
    <source>
        <dbReference type="Proteomes" id="UP000003835"/>
    </source>
</evidence>
<proteinExistence type="predicted"/>
<dbReference type="AlphaFoldDB" id="B4VMA8"/>
<dbReference type="STRING" id="118168.MC7420_1707"/>
<sequence>MLALAKPSRTPSGSWVLIQTAPTQNCSIFITLDAVDQ</sequence>
<gene>
    <name evidence="1" type="ORF">MC7420_1707</name>
</gene>
<name>B4VMA8_9CYAN</name>
<dbReference type="EMBL" id="DS989845">
    <property type="protein sequence ID" value="EDX76704.1"/>
    <property type="molecule type" value="Genomic_DNA"/>
</dbReference>
<keyword evidence="2" id="KW-1185">Reference proteome</keyword>
<dbReference type="HOGENOM" id="CLU_3342534_0_0_3"/>
<reference evidence="1 2" key="1">
    <citation type="submission" date="2008-07" db="EMBL/GenBank/DDBJ databases">
        <authorList>
            <person name="Tandeau de Marsac N."/>
            <person name="Ferriera S."/>
            <person name="Johnson J."/>
            <person name="Kravitz S."/>
            <person name="Beeson K."/>
            <person name="Sutton G."/>
            <person name="Rogers Y.-H."/>
            <person name="Friedman R."/>
            <person name="Frazier M."/>
            <person name="Venter J.C."/>
        </authorList>
    </citation>
    <scope>NUCLEOTIDE SEQUENCE [LARGE SCALE GENOMIC DNA]</scope>
    <source>
        <strain evidence="1 2">PCC 7420</strain>
    </source>
</reference>
<accession>B4VMA8</accession>
<dbReference type="Proteomes" id="UP000003835">
    <property type="component" value="Unassembled WGS sequence"/>
</dbReference>
<protein>
    <submittedName>
        <fullName evidence="1">Uncharacterized protein</fullName>
    </submittedName>
</protein>
<evidence type="ECO:0000313" key="1">
    <source>
        <dbReference type="EMBL" id="EDX76704.1"/>
    </source>
</evidence>
<organism evidence="1 2">
    <name type="scientific">Coleofasciculus chthonoplastes PCC 7420</name>
    <dbReference type="NCBI Taxonomy" id="118168"/>
    <lineage>
        <taxon>Bacteria</taxon>
        <taxon>Bacillati</taxon>
        <taxon>Cyanobacteriota</taxon>
        <taxon>Cyanophyceae</taxon>
        <taxon>Coleofasciculales</taxon>
        <taxon>Coleofasciculaceae</taxon>
        <taxon>Coleofasciculus</taxon>
    </lineage>
</organism>